<comment type="caution">
    <text evidence="1">The sequence shown here is derived from an EMBL/GenBank/DDBJ whole genome shotgun (WGS) entry which is preliminary data.</text>
</comment>
<evidence type="ECO:0000313" key="2">
    <source>
        <dbReference type="Proteomes" id="UP000694300"/>
    </source>
</evidence>
<dbReference type="EMBL" id="JADQDF010000001">
    <property type="protein sequence ID" value="MBW0127406.1"/>
    <property type="molecule type" value="Genomic_DNA"/>
</dbReference>
<name>A0ABS6U607_9PSEU</name>
<keyword evidence="2" id="KW-1185">Reference proteome</keyword>
<proteinExistence type="predicted"/>
<reference evidence="1 2" key="1">
    <citation type="submission" date="2020-11" db="EMBL/GenBank/DDBJ databases">
        <title>Pseudonocardia abyssalis sp. nov. and Pseudonocardia oceani sp. nov., description and phylogenomic analysis of two novel actinomycetes isolated from the deep Southern Ocean.</title>
        <authorList>
            <person name="Parra J."/>
        </authorList>
    </citation>
    <scope>NUCLEOTIDE SEQUENCE [LARGE SCALE GENOMIC DNA]</scope>
    <source>
        <strain evidence="2">KRD185</strain>
    </source>
</reference>
<protein>
    <submittedName>
        <fullName evidence="1">Uncharacterized protein</fullName>
    </submittedName>
</protein>
<organism evidence="1 2">
    <name type="scientific">Pseudonocardia oceani</name>
    <dbReference type="NCBI Taxonomy" id="2792013"/>
    <lineage>
        <taxon>Bacteria</taxon>
        <taxon>Bacillati</taxon>
        <taxon>Actinomycetota</taxon>
        <taxon>Actinomycetes</taxon>
        <taxon>Pseudonocardiales</taxon>
        <taxon>Pseudonocardiaceae</taxon>
        <taxon>Pseudonocardia</taxon>
    </lineage>
</organism>
<gene>
    <name evidence="1" type="ORF">I4I82_06880</name>
</gene>
<dbReference type="Proteomes" id="UP000694300">
    <property type="component" value="Unassembled WGS sequence"/>
</dbReference>
<accession>A0ABS6U607</accession>
<evidence type="ECO:0000313" key="1">
    <source>
        <dbReference type="EMBL" id="MBW0127406.1"/>
    </source>
</evidence>
<sequence>MPLLDDGVPCVALTYDHADLRPSLAAATAVALAVTDSRSLPAGVDAVAAVGRASVVDDLAGERFGDDLVGQELRKYPPARTLVDSLLLRRENWWYLPRILIRLDRVGEVRRLTPRRDADRDALLVRDDGGGLRLDVVSAADWTAPVVALRADTPLRGDGGPVLAHGHDHSIDRERWEGWDVLGTLEGDRLTARERHGHAVLDPAPPTLLQRWRRARALERGCRRGIASGERDGTVGRQG</sequence>
<dbReference type="RefSeq" id="WP_218592838.1">
    <property type="nucleotide sequence ID" value="NZ_JADQDF010000001.1"/>
</dbReference>